<proteinExistence type="predicted"/>
<dbReference type="Gene3D" id="1.20.1250.20">
    <property type="entry name" value="MFS general substrate transporter like domains"/>
    <property type="match status" value="2"/>
</dbReference>
<organism evidence="2 3">
    <name type="scientific">Caenorhabditis bovis</name>
    <dbReference type="NCBI Taxonomy" id="2654633"/>
    <lineage>
        <taxon>Eukaryota</taxon>
        <taxon>Metazoa</taxon>
        <taxon>Ecdysozoa</taxon>
        <taxon>Nematoda</taxon>
        <taxon>Chromadorea</taxon>
        <taxon>Rhabditida</taxon>
        <taxon>Rhabditina</taxon>
        <taxon>Rhabditomorpha</taxon>
        <taxon>Rhabditoidea</taxon>
        <taxon>Rhabditidae</taxon>
        <taxon>Peloderinae</taxon>
        <taxon>Caenorhabditis</taxon>
    </lineage>
</organism>
<reference evidence="2 3" key="1">
    <citation type="submission" date="2020-04" db="EMBL/GenBank/DDBJ databases">
        <authorList>
            <person name="Laetsch R D."/>
            <person name="Stevens L."/>
            <person name="Kumar S."/>
            <person name="Blaxter L. M."/>
        </authorList>
    </citation>
    <scope>NUCLEOTIDE SEQUENCE [LARGE SCALE GENOMIC DNA]</scope>
</reference>
<dbReference type="SUPFAM" id="SSF103473">
    <property type="entry name" value="MFS general substrate transporter"/>
    <property type="match status" value="1"/>
</dbReference>
<keyword evidence="1" id="KW-0472">Membrane</keyword>
<dbReference type="Pfam" id="PF07690">
    <property type="entry name" value="MFS_1"/>
    <property type="match status" value="1"/>
</dbReference>
<feature type="transmembrane region" description="Helical" evidence="1">
    <location>
        <begin position="264"/>
        <end position="285"/>
    </location>
</feature>
<dbReference type="InterPro" id="IPR011701">
    <property type="entry name" value="MFS"/>
</dbReference>
<evidence type="ECO:0008006" key="4">
    <source>
        <dbReference type="Google" id="ProtNLM"/>
    </source>
</evidence>
<feature type="transmembrane region" description="Helical" evidence="1">
    <location>
        <begin position="354"/>
        <end position="379"/>
    </location>
</feature>
<feature type="transmembrane region" description="Helical" evidence="1">
    <location>
        <begin position="44"/>
        <end position="65"/>
    </location>
</feature>
<dbReference type="PANTHER" id="PTHR45757">
    <property type="entry name" value="PROTEIN CBG23364-RELATED"/>
    <property type="match status" value="1"/>
</dbReference>
<dbReference type="InterPro" id="IPR036259">
    <property type="entry name" value="MFS_trans_sf"/>
</dbReference>
<dbReference type="AlphaFoldDB" id="A0A8S1EYK4"/>
<dbReference type="EMBL" id="CADEPM010000005">
    <property type="protein sequence ID" value="CAB3406703.1"/>
    <property type="molecule type" value="Genomic_DNA"/>
</dbReference>
<evidence type="ECO:0000313" key="2">
    <source>
        <dbReference type="EMBL" id="CAB3406703.1"/>
    </source>
</evidence>
<comment type="caution">
    <text evidence="2">The sequence shown here is derived from an EMBL/GenBank/DDBJ whole genome shotgun (WGS) entry which is preliminary data.</text>
</comment>
<protein>
    <recommendedName>
        <fullName evidence="4">Major facilitator superfamily (MFS) profile domain-containing protein</fullName>
    </recommendedName>
</protein>
<gene>
    <name evidence="2" type="ORF">CBOVIS_LOCUS8739</name>
</gene>
<keyword evidence="1" id="KW-1133">Transmembrane helix</keyword>
<feature type="transmembrane region" description="Helical" evidence="1">
    <location>
        <begin position="132"/>
        <end position="153"/>
    </location>
</feature>
<evidence type="ECO:0000256" key="1">
    <source>
        <dbReference type="SAM" id="Phobius"/>
    </source>
</evidence>
<feature type="transmembrane region" description="Helical" evidence="1">
    <location>
        <begin position="322"/>
        <end position="342"/>
    </location>
</feature>
<feature type="transmembrane region" description="Helical" evidence="1">
    <location>
        <begin position="221"/>
        <end position="244"/>
    </location>
</feature>
<dbReference type="GO" id="GO:0022857">
    <property type="term" value="F:transmembrane transporter activity"/>
    <property type="evidence" value="ECO:0007669"/>
    <property type="project" value="InterPro"/>
</dbReference>
<evidence type="ECO:0000313" key="3">
    <source>
        <dbReference type="Proteomes" id="UP000494206"/>
    </source>
</evidence>
<keyword evidence="3" id="KW-1185">Reference proteome</keyword>
<dbReference type="GO" id="GO:0016020">
    <property type="term" value="C:membrane"/>
    <property type="evidence" value="ECO:0007669"/>
    <property type="project" value="TreeGrafter"/>
</dbReference>
<dbReference type="PANTHER" id="PTHR45757:SF15">
    <property type="entry name" value="MFS DOMAIN-CONTAINING PROTEIN"/>
    <property type="match status" value="1"/>
</dbReference>
<feature type="transmembrane region" description="Helical" evidence="1">
    <location>
        <begin position="391"/>
        <end position="409"/>
    </location>
</feature>
<accession>A0A8S1EYK4</accession>
<feature type="transmembrane region" description="Helical" evidence="1">
    <location>
        <begin position="94"/>
        <end position="111"/>
    </location>
</feature>
<feature type="transmembrane region" description="Helical" evidence="1">
    <location>
        <begin position="165"/>
        <end position="185"/>
    </location>
</feature>
<name>A0A8S1EYK4_9PELO</name>
<feature type="transmembrane region" description="Helical" evidence="1">
    <location>
        <begin position="297"/>
        <end position="316"/>
    </location>
</feature>
<dbReference type="OrthoDB" id="2985014at2759"/>
<feature type="transmembrane region" description="Helical" evidence="1">
    <location>
        <begin position="72"/>
        <end position="88"/>
    </location>
</feature>
<dbReference type="Proteomes" id="UP000494206">
    <property type="component" value="Unassembled WGS sequence"/>
</dbReference>
<keyword evidence="1" id="KW-0812">Transmembrane</keyword>
<sequence length="438" mass="49310">MSMTLIYSNRVVFGFTVICQTGNNSSGVRDDISPDYYLLNTLNVAWMFTSTAIGMCLGPLPFYIFKNHNTRALIFVYGIVSSMSSLAYPLADHLGFWPAFVCRFFAGFAQASQLQFTNDIVLRWAPQSESSFFFSIMLSTSQIGPLITMILGGEMCSSSLFGWKATYYVLGTLTFILSTALAYFYSDSVEDNKHLNENEKKYILSGKHEMKHKESVPYKKMFADTTIWINIIMFVGYYLAMIVYQQYSPTIIRRVLDFSIREAGYFSAIPQLIAILIKVVGGRLLDCNFGVSQKVMLAVPLVFLETLSAIALFLTGFVDDRVLSLVAMLVFASLHFFVPVICSRTIQIRAAQHAHFALNFIVIIAGISQIVIPLGVQAAAPENSREQWSRIFYFLAITVVLTILMYMAFTRVAAAKWTKKAEYTIYRLSDPNNECAKN</sequence>